<keyword evidence="3" id="KW-1185">Reference proteome</keyword>
<dbReference type="Proteomes" id="UP001064489">
    <property type="component" value="Chromosome 1"/>
</dbReference>
<dbReference type="EMBL" id="JAJSOW010000003">
    <property type="protein sequence ID" value="KAI9196453.1"/>
    <property type="molecule type" value="Genomic_DNA"/>
</dbReference>
<accession>A0AAD5P314</accession>
<reference evidence="2" key="1">
    <citation type="journal article" date="2022" name="Plant J.">
        <title>Strategies of tolerance reflected in two North American maple genomes.</title>
        <authorList>
            <person name="McEvoy S.L."/>
            <person name="Sezen U.U."/>
            <person name="Trouern-Trend A."/>
            <person name="McMahon S.M."/>
            <person name="Schaberg P.G."/>
            <person name="Yang J."/>
            <person name="Wegrzyn J.L."/>
            <person name="Swenson N.G."/>
        </authorList>
    </citation>
    <scope>NUCLEOTIDE SEQUENCE</scope>
    <source>
        <strain evidence="2">91603</strain>
    </source>
</reference>
<reference evidence="2" key="2">
    <citation type="submission" date="2023-02" db="EMBL/GenBank/DDBJ databases">
        <authorList>
            <person name="Swenson N.G."/>
            <person name="Wegrzyn J.L."/>
            <person name="Mcevoy S.L."/>
        </authorList>
    </citation>
    <scope>NUCLEOTIDE SEQUENCE</scope>
    <source>
        <strain evidence="2">91603</strain>
        <tissue evidence="2">Leaf</tissue>
    </source>
</reference>
<comment type="caution">
    <text evidence="2">The sequence shown here is derived from an EMBL/GenBank/DDBJ whole genome shotgun (WGS) entry which is preliminary data.</text>
</comment>
<dbReference type="AlphaFoldDB" id="A0AAD5P314"/>
<protein>
    <submittedName>
        <fullName evidence="2">Uncharacterized protein</fullName>
    </submittedName>
</protein>
<proteinExistence type="predicted"/>
<gene>
    <name evidence="2" type="ORF">LWI28_024099</name>
</gene>
<evidence type="ECO:0000256" key="1">
    <source>
        <dbReference type="SAM" id="MobiDB-lite"/>
    </source>
</evidence>
<evidence type="ECO:0000313" key="2">
    <source>
        <dbReference type="EMBL" id="KAI9196453.1"/>
    </source>
</evidence>
<name>A0AAD5P314_ACENE</name>
<organism evidence="2 3">
    <name type="scientific">Acer negundo</name>
    <name type="common">Box elder</name>
    <dbReference type="NCBI Taxonomy" id="4023"/>
    <lineage>
        <taxon>Eukaryota</taxon>
        <taxon>Viridiplantae</taxon>
        <taxon>Streptophyta</taxon>
        <taxon>Embryophyta</taxon>
        <taxon>Tracheophyta</taxon>
        <taxon>Spermatophyta</taxon>
        <taxon>Magnoliopsida</taxon>
        <taxon>eudicotyledons</taxon>
        <taxon>Gunneridae</taxon>
        <taxon>Pentapetalae</taxon>
        <taxon>rosids</taxon>
        <taxon>malvids</taxon>
        <taxon>Sapindales</taxon>
        <taxon>Sapindaceae</taxon>
        <taxon>Hippocastanoideae</taxon>
        <taxon>Acereae</taxon>
        <taxon>Acer</taxon>
    </lineage>
</organism>
<evidence type="ECO:0000313" key="3">
    <source>
        <dbReference type="Proteomes" id="UP001064489"/>
    </source>
</evidence>
<feature type="region of interest" description="Disordered" evidence="1">
    <location>
        <begin position="1"/>
        <end position="46"/>
    </location>
</feature>
<sequence length="90" mass="9531">MDITSGLVKGAKELQAKKRTVGSSSRPATRARVGQTSGNVGPTAGTRFGTATSARVELEQHSGHVQAIVGYYVFNNKKSTEFGSNKSRSM</sequence>